<evidence type="ECO:0000313" key="2">
    <source>
        <dbReference type="Proteomes" id="UP000008148"/>
    </source>
</evidence>
<accession>A8AME1</accession>
<organism evidence="1 2">
    <name type="scientific">Citrobacter koseri (strain ATCC BAA-895 / CDC 4225-83 / SGSC4696)</name>
    <dbReference type="NCBI Taxonomy" id="290338"/>
    <lineage>
        <taxon>Bacteria</taxon>
        <taxon>Pseudomonadati</taxon>
        <taxon>Pseudomonadota</taxon>
        <taxon>Gammaproteobacteria</taxon>
        <taxon>Enterobacterales</taxon>
        <taxon>Enterobacteriaceae</taxon>
        <taxon>Citrobacter</taxon>
    </lineage>
</organism>
<dbReference type="EMBL" id="CP000822">
    <property type="protein sequence ID" value="ABV14655.1"/>
    <property type="molecule type" value="Genomic_DNA"/>
</dbReference>
<dbReference type="AlphaFoldDB" id="A8AME1"/>
<name>A8AME1_CITK8</name>
<dbReference type="Proteomes" id="UP000008148">
    <property type="component" value="Chromosome"/>
</dbReference>
<gene>
    <name evidence="1" type="ordered locus">CKO_03576</name>
</gene>
<proteinExistence type="predicted"/>
<dbReference type="KEGG" id="cko:CKO_03576"/>
<reference evidence="1 2" key="1">
    <citation type="submission" date="2007-08" db="EMBL/GenBank/DDBJ databases">
        <authorList>
            <consortium name="The Citrobacter koseri Genome Sequencing Project"/>
            <person name="McClelland M."/>
            <person name="Sanderson E.K."/>
            <person name="Porwollik S."/>
            <person name="Spieth J."/>
            <person name="Clifton W.S."/>
            <person name="Latreille P."/>
            <person name="Courtney L."/>
            <person name="Wang C."/>
            <person name="Pepin K."/>
            <person name="Bhonagiri V."/>
            <person name="Nash W."/>
            <person name="Johnson M."/>
            <person name="Thiruvilangam P."/>
            <person name="Wilson R."/>
        </authorList>
    </citation>
    <scope>NUCLEOTIDE SEQUENCE [LARGE SCALE GENOMIC DNA]</scope>
    <source>
        <strain evidence="2">ATCC BAA-895 / CDC 4225-83 / SGSC4696</strain>
    </source>
</reference>
<dbReference type="STRING" id="290338.CKO_03576"/>
<protein>
    <submittedName>
        <fullName evidence="1">Uncharacterized protein</fullName>
    </submittedName>
</protein>
<sequence>MSGKLVFDAIASLCFHFDDDVIFFSPRCNFVGSHKGMSDASRACRYRDDFLPCHCKTPNNRIAEIIKRNKKGNKRFDGTNCVSPYLLNRV</sequence>
<evidence type="ECO:0000313" key="1">
    <source>
        <dbReference type="EMBL" id="ABV14655.1"/>
    </source>
</evidence>
<keyword evidence="2" id="KW-1185">Reference proteome</keyword>
<dbReference type="HOGENOM" id="CLU_2435541_0_0_6"/>